<evidence type="ECO:0000256" key="2">
    <source>
        <dbReference type="ARBA" id="ARBA00022723"/>
    </source>
</evidence>
<evidence type="ECO:0000313" key="6">
    <source>
        <dbReference type="EMBL" id="APX90322.1"/>
    </source>
</evidence>
<keyword evidence="4" id="KW-0408">Iron</keyword>
<dbReference type="GO" id="GO:0016491">
    <property type="term" value="F:oxidoreductase activity"/>
    <property type="evidence" value="ECO:0007669"/>
    <property type="project" value="UniProtKB-KW"/>
</dbReference>
<dbReference type="EMBL" id="CP019124">
    <property type="protein sequence ID" value="APX90322.1"/>
    <property type="molecule type" value="Genomic_DNA"/>
</dbReference>
<reference evidence="6 7" key="1">
    <citation type="submission" date="2017-01" db="EMBL/GenBank/DDBJ databases">
        <title>Genomic analysis of Xuhuaishuia manganoxidans DY6-4.</title>
        <authorList>
            <person name="Wang X."/>
        </authorList>
    </citation>
    <scope>NUCLEOTIDE SEQUENCE [LARGE SCALE GENOMIC DNA]</scope>
    <source>
        <strain evidence="6 7">DY6-4</strain>
    </source>
</reference>
<dbReference type="RefSeq" id="WP_076980340.1">
    <property type="nucleotide sequence ID" value="NZ_CP019124.1"/>
</dbReference>
<dbReference type="InterPro" id="IPR017941">
    <property type="entry name" value="Rieske_2Fe-2S"/>
</dbReference>
<evidence type="ECO:0000256" key="4">
    <source>
        <dbReference type="ARBA" id="ARBA00023004"/>
    </source>
</evidence>
<gene>
    <name evidence="6" type="ORF">BV394_11775</name>
</gene>
<dbReference type="OrthoDB" id="7456916at2"/>
<dbReference type="Pfam" id="PF00355">
    <property type="entry name" value="Rieske"/>
    <property type="match status" value="1"/>
</dbReference>
<dbReference type="SUPFAM" id="SSF50022">
    <property type="entry name" value="ISP domain"/>
    <property type="match status" value="1"/>
</dbReference>
<protein>
    <submittedName>
        <fullName evidence="6">Uncharacterized protein</fullName>
    </submittedName>
</protein>
<dbReference type="GO" id="GO:0046872">
    <property type="term" value="F:metal ion binding"/>
    <property type="evidence" value="ECO:0007669"/>
    <property type="project" value="UniProtKB-KW"/>
</dbReference>
<dbReference type="STRING" id="1267768.BV394_11775"/>
<dbReference type="PANTHER" id="PTHR21266">
    <property type="entry name" value="IRON-SULFUR DOMAIN CONTAINING PROTEIN"/>
    <property type="match status" value="1"/>
</dbReference>
<dbReference type="Gene3D" id="2.102.10.10">
    <property type="entry name" value="Rieske [2Fe-2S] iron-sulphur domain"/>
    <property type="match status" value="1"/>
</dbReference>
<keyword evidence="1" id="KW-0001">2Fe-2S</keyword>
<keyword evidence="3" id="KW-0560">Oxidoreductase</keyword>
<evidence type="ECO:0000256" key="5">
    <source>
        <dbReference type="ARBA" id="ARBA00023014"/>
    </source>
</evidence>
<proteinExistence type="predicted"/>
<evidence type="ECO:0000313" key="7">
    <source>
        <dbReference type="Proteomes" id="UP000187266"/>
    </source>
</evidence>
<evidence type="ECO:0000256" key="3">
    <source>
        <dbReference type="ARBA" id="ARBA00023002"/>
    </source>
</evidence>
<accession>A0A2M9D5F7</accession>
<sequence length="445" mass="50192">MNVEAPSQKTKHGEFLADYPRTGKDTPAGKLLRHYWHPVCLSEDLKDLPYPVRMLGEDLVAFRKPSGEPGLLLRRCPHRCASLEYGQIHPHGLKCSYHGWTFDSDGTCTEMPLEPEDSPMCKEVRQTWYPVQDWAGVVWGYFGEDRETPPPLPKLDILSREDGEVVLERGDVRNYNYLNFMENFADMGHVYVLHMLAPGVVPDDVAPYCDMSVNTEWRNIQHANFETGYGMKSVLVHPTDNADRRYVNTWSICFPYTYRFGGISAGLPPDFTDDRRESGGMLRIIDDESFEIIRFTLLREGNFKSTFYPRAHANARGLAEGTTGIGEKKEYDNRKYSGWEGLPPVEDLVLQESQGVIPERQYENLGSSDTGVALLRRIFRKGLAAIEKGRMPKPIEADTDGVVRTDTFKGFLSPEEIVLGAENLPSSENGAGLIRDEAGALVFTK</sequence>
<name>A0A1U7DK15_9RHOB</name>
<dbReference type="GO" id="GO:0051537">
    <property type="term" value="F:2 iron, 2 sulfur cluster binding"/>
    <property type="evidence" value="ECO:0007669"/>
    <property type="project" value="UniProtKB-KW"/>
</dbReference>
<dbReference type="PANTHER" id="PTHR21266:SF59">
    <property type="entry name" value="BLR4922 PROTEIN"/>
    <property type="match status" value="1"/>
</dbReference>
<dbReference type="PROSITE" id="PS51296">
    <property type="entry name" value="RIESKE"/>
    <property type="match status" value="1"/>
</dbReference>
<organism evidence="6 7">
    <name type="scientific">Brevirhabdus pacifica</name>
    <dbReference type="NCBI Taxonomy" id="1267768"/>
    <lineage>
        <taxon>Bacteria</taxon>
        <taxon>Pseudomonadati</taxon>
        <taxon>Pseudomonadota</taxon>
        <taxon>Alphaproteobacteria</taxon>
        <taxon>Rhodobacterales</taxon>
        <taxon>Paracoccaceae</taxon>
        <taxon>Brevirhabdus</taxon>
    </lineage>
</organism>
<dbReference type="AlphaFoldDB" id="A0A1U7DK15"/>
<dbReference type="InterPro" id="IPR036922">
    <property type="entry name" value="Rieske_2Fe-2S_sf"/>
</dbReference>
<accession>A0A1U7DK15</accession>
<dbReference type="InterPro" id="IPR050584">
    <property type="entry name" value="Cholesterol_7-desaturase"/>
</dbReference>
<keyword evidence="7" id="KW-1185">Reference proteome</keyword>
<dbReference type="SUPFAM" id="SSF55961">
    <property type="entry name" value="Bet v1-like"/>
    <property type="match status" value="1"/>
</dbReference>
<keyword evidence="5" id="KW-0411">Iron-sulfur</keyword>
<keyword evidence="2" id="KW-0479">Metal-binding</keyword>
<dbReference type="Proteomes" id="UP000187266">
    <property type="component" value="Chromosome"/>
</dbReference>
<evidence type="ECO:0000256" key="1">
    <source>
        <dbReference type="ARBA" id="ARBA00022714"/>
    </source>
</evidence>